<accession>A0A515MIJ9</accession>
<proteinExistence type="predicted"/>
<dbReference type="KEGG" id="vg:77939359"/>
<dbReference type="EMBL" id="MK967385">
    <property type="protein sequence ID" value="QDM56490.1"/>
    <property type="molecule type" value="Genomic_DNA"/>
</dbReference>
<sequence>MIDDMTPITLRDLLSRDDYKEYFRRAPVPFPSSTPPWAVVAISRDGKYGKVHRDDFKSAFSTAKKILQRDDIHDVSIFCKNRISIVPSFADEIMTPAEDWCGRCRRPSIFKRYGTRHPALRDAPVIVENMRRCYFCGISYAFLSQGFAA</sequence>
<keyword evidence="2" id="KW-1185">Reference proteome</keyword>
<evidence type="ECO:0000313" key="2">
    <source>
        <dbReference type="Proteomes" id="UP000318552"/>
    </source>
</evidence>
<dbReference type="GeneID" id="77939359"/>
<reference evidence="2" key="1">
    <citation type="submission" date="2019-05" db="EMBL/GenBank/DDBJ databases">
        <authorList>
            <person name="Begin E.J."/>
            <person name="Burnham C.Matt."/>
            <person name="Chappell E."/>
            <person name="Hambrick G.L."/>
            <person name="Harrington T.R."/>
            <person name="Harris A.E."/>
            <person name="Hasley B.L."/>
            <person name="Haynie C.M."/>
            <person name="Hopkins G.A."/>
            <person name="Hutchins C.B."/>
            <person name="Jester D.A."/>
            <person name="Johnson J."/>
            <person name="Martin A.P."/>
            <person name="Merino K.D."/>
            <person name="Pinkerton C.N."/>
            <person name="Poe J.Gabe."/>
            <person name="Savage T.D."/>
            <person name="Smith R.Hunter."/>
            <person name="Smith J.Zane."/>
            <person name="Spiva T.A."/>
            <person name="Thompson L."/>
            <person name="Thompson N.R."/>
            <person name="Thurman R.E."/>
            <person name="West C.T."/>
            <person name="Reyna N.S."/>
            <person name="Plymale R.C."/>
            <person name="Garlena R.A."/>
            <person name="Russell D.A."/>
            <person name="Pope W.H."/>
            <person name="Jacobs-Sera D."/>
            <person name="Hatfull G.F."/>
        </authorList>
    </citation>
    <scope>NUCLEOTIDE SEQUENCE [LARGE SCALE GENOMIC DNA]</scope>
</reference>
<organism evidence="1 2">
    <name type="scientific">Gordonia phage SheckWes</name>
    <dbReference type="NCBI Taxonomy" id="2591117"/>
    <lineage>
        <taxon>Viruses</taxon>
        <taxon>Duplodnaviria</taxon>
        <taxon>Heunggongvirae</taxon>
        <taxon>Uroviricota</taxon>
        <taxon>Caudoviricetes</taxon>
        <taxon>Ponsvirus</taxon>
        <taxon>Ponsvirus sheckwes</taxon>
    </lineage>
</organism>
<dbReference type="RefSeq" id="YP_010663337.1">
    <property type="nucleotide sequence ID" value="NC_070895.1"/>
</dbReference>
<evidence type="ECO:0000313" key="1">
    <source>
        <dbReference type="EMBL" id="QDM56490.1"/>
    </source>
</evidence>
<dbReference type="Proteomes" id="UP000318552">
    <property type="component" value="Segment"/>
</dbReference>
<gene>
    <name evidence="1" type="primary">64</name>
    <name evidence="1" type="ORF">SEA_SHECKWES_64</name>
</gene>
<name>A0A515MIJ9_9CAUD</name>
<protein>
    <submittedName>
        <fullName evidence="1">Uncharacterized protein</fullName>
    </submittedName>
</protein>